<protein>
    <submittedName>
        <fullName evidence="1">Uncharacterized protein</fullName>
    </submittedName>
</protein>
<reference evidence="1" key="1">
    <citation type="submission" date="2014-09" db="EMBL/GenBank/DDBJ databases">
        <authorList>
            <person name="Magalhaes I.L.F."/>
            <person name="Oliveira U."/>
            <person name="Santos F.R."/>
            <person name="Vidigal T.H.D.A."/>
            <person name="Brescovit A.D."/>
            <person name="Santos A.J."/>
        </authorList>
    </citation>
    <scope>NUCLEOTIDE SEQUENCE</scope>
    <source>
        <tissue evidence="1">Shoot tissue taken approximately 20 cm above the soil surface</tissue>
    </source>
</reference>
<evidence type="ECO:0000313" key="1">
    <source>
        <dbReference type="EMBL" id="JAE38586.1"/>
    </source>
</evidence>
<dbReference type="EMBL" id="GBRH01159310">
    <property type="protein sequence ID" value="JAE38586.1"/>
    <property type="molecule type" value="Transcribed_RNA"/>
</dbReference>
<organism evidence="1">
    <name type="scientific">Arundo donax</name>
    <name type="common">Giant reed</name>
    <name type="synonym">Donax arundinaceus</name>
    <dbReference type="NCBI Taxonomy" id="35708"/>
    <lineage>
        <taxon>Eukaryota</taxon>
        <taxon>Viridiplantae</taxon>
        <taxon>Streptophyta</taxon>
        <taxon>Embryophyta</taxon>
        <taxon>Tracheophyta</taxon>
        <taxon>Spermatophyta</taxon>
        <taxon>Magnoliopsida</taxon>
        <taxon>Liliopsida</taxon>
        <taxon>Poales</taxon>
        <taxon>Poaceae</taxon>
        <taxon>PACMAD clade</taxon>
        <taxon>Arundinoideae</taxon>
        <taxon>Arundineae</taxon>
        <taxon>Arundo</taxon>
    </lineage>
</organism>
<dbReference type="AlphaFoldDB" id="A0A0A9HUM5"/>
<reference evidence="1" key="2">
    <citation type="journal article" date="2015" name="Data Brief">
        <title>Shoot transcriptome of the giant reed, Arundo donax.</title>
        <authorList>
            <person name="Barrero R.A."/>
            <person name="Guerrero F.D."/>
            <person name="Moolhuijzen P."/>
            <person name="Goolsby J.A."/>
            <person name="Tidwell J."/>
            <person name="Bellgard S.E."/>
            <person name="Bellgard M.I."/>
        </authorList>
    </citation>
    <scope>NUCLEOTIDE SEQUENCE</scope>
    <source>
        <tissue evidence="1">Shoot tissue taken approximately 20 cm above the soil surface</tissue>
    </source>
</reference>
<proteinExistence type="predicted"/>
<sequence>MLIQSTRTMEVDFLHHRYSFSTENELICMLLLVKDGILGALQYITCSLVNVFLSVVHSISLLSTMKCFLSMSIEYNVDSVSHAATHEMEQNTVCHWADAVFRCCILNPAWLPDPISHRYWSPSWQSCEASRQCRALNANGLITIVSLTVLHLNETGFRSVGMRH</sequence>
<name>A0A0A9HUM5_ARUDO</name>
<accession>A0A0A9HUM5</accession>